<dbReference type="PANTHER" id="PTHR31984:SF12">
    <property type="entry name" value="THIOREDOXIN DOMAIN-CONTAINING PROTEIN"/>
    <property type="match status" value="1"/>
</dbReference>
<dbReference type="PANTHER" id="PTHR31984">
    <property type="entry name" value="TRANSPORTER, PUTATIVE (DUF179)-RELATED"/>
    <property type="match status" value="1"/>
</dbReference>
<dbReference type="InterPro" id="IPR036249">
    <property type="entry name" value="Thioredoxin-like_sf"/>
</dbReference>
<sequence length="341" mass="38550">MIPSLVIIDPISEKHYVFPEDADFSYSSQADFLDGFLNGSLIPYQRSESVLASPREATRPPFVNLDFHEVDSIPRVTALKFSDLVLGFNQSSTQNPGHAWTKDVLVLFSNSWCGFCERMELVVREVYRALKGYTNMLKSEVRNVESVFSSDNLKDIMSKLPVIYLMDCTLNECSSILKSMGQREVYPALLLFPAERKNALSYEGNMAVFDVIKFLAVHGHNSHLIGEKGILWTEVEKGGRNQNLFNDASLTAIHEEPPVAKEKYHEVLLKNRRPKRPIKYTRIRPHASEDLHETAPRVVVGSILVATEKLLSVHPFDKSTILIVKADHNSGFQGLIVNKQY</sequence>
<protein>
    <recommendedName>
        <fullName evidence="3">Thioredoxin domain-containing protein</fullName>
    </recommendedName>
</protein>
<dbReference type="Proteomes" id="UP001415857">
    <property type="component" value="Unassembled WGS sequence"/>
</dbReference>
<dbReference type="InterPro" id="IPR003774">
    <property type="entry name" value="AlgH-like"/>
</dbReference>
<dbReference type="SUPFAM" id="SSF52833">
    <property type="entry name" value="Thioredoxin-like"/>
    <property type="match status" value="1"/>
</dbReference>
<reference evidence="1 2" key="1">
    <citation type="journal article" date="2024" name="Plant J.">
        <title>Genome sequences and population genomics reveal climatic adaptation and genomic divergence between two closely related sweetgum species.</title>
        <authorList>
            <person name="Xu W.Q."/>
            <person name="Ren C.Q."/>
            <person name="Zhang X.Y."/>
            <person name="Comes H.P."/>
            <person name="Liu X.H."/>
            <person name="Li Y.G."/>
            <person name="Kettle C.J."/>
            <person name="Jalonen R."/>
            <person name="Gaisberger H."/>
            <person name="Ma Y.Z."/>
            <person name="Qiu Y.X."/>
        </authorList>
    </citation>
    <scope>NUCLEOTIDE SEQUENCE [LARGE SCALE GENOMIC DNA]</scope>
    <source>
        <strain evidence="1">Hangzhou</strain>
    </source>
</reference>
<evidence type="ECO:0000313" key="1">
    <source>
        <dbReference type="EMBL" id="KAK9274799.1"/>
    </source>
</evidence>
<gene>
    <name evidence="1" type="ORF">L1049_022051</name>
</gene>
<evidence type="ECO:0008006" key="3">
    <source>
        <dbReference type="Google" id="ProtNLM"/>
    </source>
</evidence>
<keyword evidence="2" id="KW-1185">Reference proteome</keyword>
<evidence type="ECO:0000313" key="2">
    <source>
        <dbReference type="Proteomes" id="UP001415857"/>
    </source>
</evidence>
<organism evidence="1 2">
    <name type="scientific">Liquidambar formosana</name>
    <name type="common">Formosan gum</name>
    <dbReference type="NCBI Taxonomy" id="63359"/>
    <lineage>
        <taxon>Eukaryota</taxon>
        <taxon>Viridiplantae</taxon>
        <taxon>Streptophyta</taxon>
        <taxon>Embryophyta</taxon>
        <taxon>Tracheophyta</taxon>
        <taxon>Spermatophyta</taxon>
        <taxon>Magnoliopsida</taxon>
        <taxon>eudicotyledons</taxon>
        <taxon>Gunneridae</taxon>
        <taxon>Pentapetalae</taxon>
        <taxon>Saxifragales</taxon>
        <taxon>Altingiaceae</taxon>
        <taxon>Liquidambar</taxon>
    </lineage>
</organism>
<accession>A0AAP0RC88</accession>
<dbReference type="Gene3D" id="3.40.30.10">
    <property type="entry name" value="Glutaredoxin"/>
    <property type="match status" value="1"/>
</dbReference>
<dbReference type="EMBL" id="JBBPBK010000011">
    <property type="protein sequence ID" value="KAK9274799.1"/>
    <property type="molecule type" value="Genomic_DNA"/>
</dbReference>
<name>A0AAP0RC88_LIQFO</name>
<dbReference type="Gene3D" id="3.40.1740.10">
    <property type="entry name" value="VC0467-like"/>
    <property type="match status" value="1"/>
</dbReference>
<comment type="caution">
    <text evidence="1">The sequence shown here is derived from an EMBL/GenBank/DDBJ whole genome shotgun (WGS) entry which is preliminary data.</text>
</comment>
<proteinExistence type="predicted"/>
<dbReference type="AlphaFoldDB" id="A0AAP0RC88"/>